<evidence type="ECO:0008006" key="3">
    <source>
        <dbReference type="Google" id="ProtNLM"/>
    </source>
</evidence>
<sequence length="341" mass="36628">MALSNVSFSSTTYVPIIKSKKAELDALSGCNSPSLVPLIEVLEPVTAAAQVTQAWNPDDVAWVQVLNPDGTEDAYFAAYVTNFFAELRFAGTYVPVITATEEPDTLASIAEIMEMDERGVVIRIDVEELIDEGIDSVADILGTIDALGTDPSHVDLVVDAGLLTGTAVVRAAVAGQAVQKLPTISAWRNVVLAFSAFPAQLGEVAARETVTAIAREDAAAFITVRHTIDRDIIFSDYTVGVPTYGSAPFTPIPNMRYASDTEWYIHRGKERKGPAEQYRKLASDIVESTYYSGPAYSPGDNRISEIAAKTSGPGNATTHLMIAVSRHIHVVLDRLATLGEP</sequence>
<protein>
    <recommendedName>
        <fullName evidence="3">T4 beta protein</fullName>
    </recommendedName>
</protein>
<reference evidence="1 2" key="1">
    <citation type="submission" date="2018-08" db="EMBL/GenBank/DDBJ databases">
        <title>Genome Sequence of Clavibacter michiganensis Subspecies type strains, and the Atypical Peach-Colored Strains Isolated from Tomato.</title>
        <authorList>
            <person name="Osdaghi E."/>
            <person name="Portier P."/>
            <person name="Briand M."/>
            <person name="Jacques M.-A."/>
        </authorList>
    </citation>
    <scope>NUCLEOTIDE SEQUENCE [LARGE SCALE GENOMIC DNA]</scope>
    <source>
        <strain evidence="1 2">CFBP 7493</strain>
    </source>
</reference>
<dbReference type="Proteomes" id="UP000266298">
    <property type="component" value="Unassembled WGS sequence"/>
</dbReference>
<dbReference type="Pfam" id="PF14350">
    <property type="entry name" value="Beta_protein"/>
    <property type="match status" value="1"/>
</dbReference>
<comment type="caution">
    <text evidence="1">The sequence shown here is derived from an EMBL/GenBank/DDBJ whole genome shotgun (WGS) entry which is preliminary data.</text>
</comment>
<dbReference type="AlphaFoldDB" id="A0A399NX32"/>
<name>A0A399NX32_9MICO</name>
<dbReference type="RefSeq" id="WP_081840887.1">
    <property type="nucleotide sequence ID" value="NZ_QWEC01000011.1"/>
</dbReference>
<evidence type="ECO:0000313" key="2">
    <source>
        <dbReference type="Proteomes" id="UP000266298"/>
    </source>
</evidence>
<dbReference type="EMBL" id="QWEC01000011">
    <property type="protein sequence ID" value="RII98743.1"/>
    <property type="molecule type" value="Genomic_DNA"/>
</dbReference>
<accession>A0A399NX32</accession>
<dbReference type="InterPro" id="IPR025683">
    <property type="entry name" value="Protein_beta"/>
</dbReference>
<organism evidence="1 2">
    <name type="scientific">Clavibacter michiganensis</name>
    <dbReference type="NCBI Taxonomy" id="28447"/>
    <lineage>
        <taxon>Bacteria</taxon>
        <taxon>Bacillati</taxon>
        <taxon>Actinomycetota</taxon>
        <taxon>Actinomycetes</taxon>
        <taxon>Micrococcales</taxon>
        <taxon>Microbacteriaceae</taxon>
        <taxon>Clavibacter</taxon>
    </lineage>
</organism>
<evidence type="ECO:0000313" key="1">
    <source>
        <dbReference type="EMBL" id="RII98743.1"/>
    </source>
</evidence>
<gene>
    <name evidence="1" type="ORF">DZF96_01750</name>
</gene>
<proteinExistence type="predicted"/>